<dbReference type="InterPro" id="IPR004010">
    <property type="entry name" value="Double_Cache_2"/>
</dbReference>
<keyword evidence="5 6" id="KW-0472">Membrane</keyword>
<gene>
    <name evidence="9" type="ORF">EPA86_10845</name>
</gene>
<evidence type="ECO:0000259" key="8">
    <source>
        <dbReference type="PROSITE" id="PS50887"/>
    </source>
</evidence>
<dbReference type="GO" id="GO:0071111">
    <property type="term" value="F:cyclic-guanylate-specific phosphodiesterase activity"/>
    <property type="evidence" value="ECO:0007669"/>
    <property type="project" value="InterPro"/>
</dbReference>
<dbReference type="Gene3D" id="3.30.70.270">
    <property type="match status" value="1"/>
</dbReference>
<dbReference type="Pfam" id="PF08269">
    <property type="entry name" value="dCache_2"/>
    <property type="match status" value="1"/>
</dbReference>
<dbReference type="SMART" id="SM00267">
    <property type="entry name" value="GGDEF"/>
    <property type="match status" value="1"/>
</dbReference>
<dbReference type="SMART" id="SM00052">
    <property type="entry name" value="EAL"/>
    <property type="match status" value="1"/>
</dbReference>
<comment type="subcellular location">
    <subcellularLocation>
        <location evidence="1">Cell membrane</location>
        <topology evidence="1">Multi-pass membrane protein</topology>
    </subcellularLocation>
</comment>
<keyword evidence="4 6" id="KW-1133">Transmembrane helix</keyword>
<dbReference type="InterPro" id="IPR033480">
    <property type="entry name" value="sCache_2"/>
</dbReference>
<organism evidence="9 10">
    <name type="scientific">Litorilituus lipolyticus</name>
    <dbReference type="NCBI Taxonomy" id="2491017"/>
    <lineage>
        <taxon>Bacteria</taxon>
        <taxon>Pseudomonadati</taxon>
        <taxon>Pseudomonadota</taxon>
        <taxon>Gammaproteobacteria</taxon>
        <taxon>Alteromonadales</taxon>
        <taxon>Colwelliaceae</taxon>
        <taxon>Litorilituus</taxon>
    </lineage>
</organism>
<reference evidence="9 10" key="1">
    <citation type="submission" date="2019-01" db="EMBL/GenBank/DDBJ databases">
        <title>Litorilituus lipolytica sp. nov., isolated from intertidal sand of the Yellow Sea in China.</title>
        <authorList>
            <person name="Liu A."/>
        </authorList>
    </citation>
    <scope>NUCLEOTIDE SEQUENCE [LARGE SCALE GENOMIC DNA]</scope>
    <source>
        <strain evidence="9 10">RZ04</strain>
    </source>
</reference>
<proteinExistence type="predicted"/>
<dbReference type="Gene3D" id="3.20.20.450">
    <property type="entry name" value="EAL domain"/>
    <property type="match status" value="1"/>
</dbReference>
<dbReference type="CDD" id="cd01949">
    <property type="entry name" value="GGDEF"/>
    <property type="match status" value="1"/>
</dbReference>
<dbReference type="OrthoDB" id="8416215at2"/>
<dbReference type="InterPro" id="IPR043128">
    <property type="entry name" value="Rev_trsase/Diguanyl_cyclase"/>
</dbReference>
<evidence type="ECO:0000256" key="1">
    <source>
        <dbReference type="ARBA" id="ARBA00004651"/>
    </source>
</evidence>
<evidence type="ECO:0000313" key="10">
    <source>
        <dbReference type="Proteomes" id="UP000315303"/>
    </source>
</evidence>
<dbReference type="SMART" id="SM01049">
    <property type="entry name" value="Cache_2"/>
    <property type="match status" value="2"/>
</dbReference>
<protein>
    <submittedName>
        <fullName evidence="9">EAL domain-containing protein</fullName>
    </submittedName>
</protein>
<feature type="transmembrane region" description="Helical" evidence="6">
    <location>
        <begin position="347"/>
        <end position="368"/>
    </location>
</feature>
<dbReference type="CDD" id="cd12912">
    <property type="entry name" value="PDC2_MCP_like"/>
    <property type="match status" value="1"/>
</dbReference>
<dbReference type="InterPro" id="IPR001633">
    <property type="entry name" value="EAL_dom"/>
</dbReference>
<dbReference type="AlphaFoldDB" id="A0A502KSH7"/>
<feature type="domain" description="EAL" evidence="7">
    <location>
        <begin position="573"/>
        <end position="825"/>
    </location>
</feature>
<dbReference type="PROSITE" id="PS50883">
    <property type="entry name" value="EAL"/>
    <property type="match status" value="1"/>
</dbReference>
<feature type="transmembrane region" description="Helical" evidence="6">
    <location>
        <begin position="12"/>
        <end position="33"/>
    </location>
</feature>
<dbReference type="PANTHER" id="PTHR33121">
    <property type="entry name" value="CYCLIC DI-GMP PHOSPHODIESTERASE PDEF"/>
    <property type="match status" value="1"/>
</dbReference>
<evidence type="ECO:0000256" key="2">
    <source>
        <dbReference type="ARBA" id="ARBA00022475"/>
    </source>
</evidence>
<evidence type="ECO:0000256" key="3">
    <source>
        <dbReference type="ARBA" id="ARBA00022692"/>
    </source>
</evidence>
<dbReference type="NCBIfam" id="TIGR00254">
    <property type="entry name" value="GGDEF"/>
    <property type="match status" value="1"/>
</dbReference>
<dbReference type="PROSITE" id="PS50887">
    <property type="entry name" value="GGDEF"/>
    <property type="match status" value="1"/>
</dbReference>
<dbReference type="Gene3D" id="3.30.450.20">
    <property type="entry name" value="PAS domain"/>
    <property type="match status" value="2"/>
</dbReference>
<dbReference type="GO" id="GO:0005886">
    <property type="term" value="C:plasma membrane"/>
    <property type="evidence" value="ECO:0007669"/>
    <property type="project" value="UniProtKB-SubCell"/>
</dbReference>
<accession>A0A502KSH7</accession>
<comment type="caution">
    <text evidence="9">The sequence shown here is derived from an EMBL/GenBank/DDBJ whole genome shotgun (WGS) entry which is preliminary data.</text>
</comment>
<sequence>MVHDKKLLRLIRVIPTVLITVFALLAIFIVVNYNKAQLSSDIHTLEQDFINSEKESIKTQVKQITQQIIYEKNSTVNTLKTTINNQIQQAHAIATTIYNNNKNKPEAEVRKLITDALRSIRFNDGRGYFFIYSTAGASIMHPILPHMEGTSKANLQDIRGNYIVRDLGRLAKKHGEAFYHWWFVKPDDKTKEYEKIGFGKYFAPYDWFIGTGDYIVDVESDIKQRLIKRIRNIRFGENGYIFLLDYQGKILAHYNKELLDTNVDRVTNAKNTETLQRIIKVAQQGESYIRYTSPLMPSTGKPAEKISFVVGLADWQWVIGTGFYISETQEYLAKRSKLIEEHHKQELYTLLGLSSVVTLFIIILSLLLTKYLARRFTLYEDKINADFTELNKIRVESQYQALHDSLTKLPNRVMLNEQIKQGIALSDKSNLQLALMFVDLDDFKKINDLHGHSVGDSLLAVLGEKFPKILSQHDSVARFGGDEFIFCFPLIQSNEEAKQKVKAIQALFKQEFVIQGKSIYSTCSVGVAMYPSDGTVAEDLISKADIVLYKSKSLQKGRSLFFNQQIDEQVKRDFLIESELRLALLEKELSLNYQPQICVKTSKIASVEALVRWNNKTLGPVSPDEFIQTAEDIGMIFEIGCFVIEQAISDIKQFNNNSISAIQLSINISPKQLIEPEFLPHLSKTITSLDFDASLITLEITENILISDLNKIQPILIELRTLGIKLSLDDFGTGYSSLRYLGNLPLNEIKIDRSFIDKVLVNNQTESLVKTIIAIGQFYDLTTVAEGVETKEQFDLLRSYQCDLIQGYYFDKPLPVAALNDKYIT</sequence>
<dbReference type="SUPFAM" id="SSF55073">
    <property type="entry name" value="Nucleotide cyclase"/>
    <property type="match status" value="1"/>
</dbReference>
<evidence type="ECO:0000256" key="6">
    <source>
        <dbReference type="SAM" id="Phobius"/>
    </source>
</evidence>
<dbReference type="Pfam" id="PF00990">
    <property type="entry name" value="GGDEF"/>
    <property type="match status" value="1"/>
</dbReference>
<keyword evidence="2" id="KW-1003">Cell membrane</keyword>
<evidence type="ECO:0000259" key="7">
    <source>
        <dbReference type="PROSITE" id="PS50883"/>
    </source>
</evidence>
<keyword evidence="10" id="KW-1185">Reference proteome</keyword>
<evidence type="ECO:0000256" key="4">
    <source>
        <dbReference type="ARBA" id="ARBA00022989"/>
    </source>
</evidence>
<dbReference type="InterPro" id="IPR035919">
    <property type="entry name" value="EAL_sf"/>
</dbReference>
<dbReference type="CDD" id="cd01948">
    <property type="entry name" value="EAL"/>
    <property type="match status" value="1"/>
</dbReference>
<dbReference type="InterPro" id="IPR000160">
    <property type="entry name" value="GGDEF_dom"/>
</dbReference>
<name>A0A502KSH7_9GAMM</name>
<dbReference type="EMBL" id="SAWY01000021">
    <property type="protein sequence ID" value="TPH14710.1"/>
    <property type="molecule type" value="Genomic_DNA"/>
</dbReference>
<dbReference type="InterPro" id="IPR029787">
    <property type="entry name" value="Nucleotide_cyclase"/>
</dbReference>
<dbReference type="PANTHER" id="PTHR33121:SF72">
    <property type="entry name" value="BIFUNCTIONAL DIGUANYLATE CYCLASE WITH GAF AND PAS SENSORY DOMAINS_SIGNALLING PROTEIN WITH EAL DOMAIN"/>
    <property type="match status" value="1"/>
</dbReference>
<dbReference type="Pfam" id="PF00563">
    <property type="entry name" value="EAL"/>
    <property type="match status" value="1"/>
</dbReference>
<evidence type="ECO:0000313" key="9">
    <source>
        <dbReference type="EMBL" id="TPH14710.1"/>
    </source>
</evidence>
<evidence type="ECO:0000256" key="5">
    <source>
        <dbReference type="ARBA" id="ARBA00023136"/>
    </source>
</evidence>
<keyword evidence="3 6" id="KW-0812">Transmembrane</keyword>
<feature type="domain" description="GGDEF" evidence="8">
    <location>
        <begin position="431"/>
        <end position="564"/>
    </location>
</feature>
<dbReference type="Proteomes" id="UP000315303">
    <property type="component" value="Unassembled WGS sequence"/>
</dbReference>
<dbReference type="InterPro" id="IPR050706">
    <property type="entry name" value="Cyclic-di-GMP_PDE-like"/>
</dbReference>
<dbReference type="SUPFAM" id="SSF141868">
    <property type="entry name" value="EAL domain-like"/>
    <property type="match status" value="1"/>
</dbReference>